<gene>
    <name evidence="2" type="ORF">GGQ88_003115</name>
</gene>
<dbReference type="InterPro" id="IPR014555">
    <property type="entry name" value="RecF-like"/>
</dbReference>
<dbReference type="PANTHER" id="PTHR40396:SF1">
    <property type="entry name" value="ATPASE AAA-TYPE CORE DOMAIN-CONTAINING PROTEIN"/>
    <property type="match status" value="1"/>
</dbReference>
<dbReference type="InterPro" id="IPR027417">
    <property type="entry name" value="P-loop_NTPase"/>
</dbReference>
<dbReference type="GO" id="GO:0005524">
    <property type="term" value="F:ATP binding"/>
    <property type="evidence" value="ECO:0007669"/>
    <property type="project" value="InterPro"/>
</dbReference>
<dbReference type="GO" id="GO:0016887">
    <property type="term" value="F:ATP hydrolysis activity"/>
    <property type="evidence" value="ECO:0007669"/>
    <property type="project" value="InterPro"/>
</dbReference>
<name>A0A7W6A223_9SPHN</name>
<dbReference type="InterPro" id="IPR003959">
    <property type="entry name" value="ATPase_AAA_core"/>
</dbReference>
<dbReference type="SUPFAM" id="SSF52540">
    <property type="entry name" value="P-loop containing nucleoside triphosphate hydrolases"/>
    <property type="match status" value="1"/>
</dbReference>
<dbReference type="PIRSF" id="PIRSF029347">
    <property type="entry name" value="RecF"/>
    <property type="match status" value="1"/>
</dbReference>
<sequence>MITRIEIDGFKSFDEFAVDLRPFTALVGPNASGKSNLFDAFRFMSLLAKHDVRHAMQGLRGEPEELFRTTPAGTAQNMKFAVEVLLPKSGTDAFGTSYDVPAQRLRYEIELAILVGEDGLPRRVQVVHESCSTIPKGTDRAKSYLLDYKVNYTRVSPFIRINSEKKAIEVRQDGRQKHGRPVTLSLKEASRSALSTISTAEFPHLYALREAISGINFLEINPQAARLDNDRFDEPRLKSDASNLAAVLARLKDETASANRPNGVLSDIAADLSSLIPSVSDLESSSNISQRQYAYSLRFSDDLLFSSRVISDGTLRLLALLTLLNDPNRFGTLCFEEPENGVHEGRIKALVEFLRQSVVVSTDPDFPSFQILIATHSPKVMGCLNDVEIVAADTVSVVHKKSQKRIVKTRMRTGIHPNKDMYDPEKHLVRSEIEGLLQRSGEAG</sequence>
<dbReference type="PANTHER" id="PTHR40396">
    <property type="entry name" value="ATPASE-LIKE PROTEIN"/>
    <property type="match status" value="1"/>
</dbReference>
<keyword evidence="3" id="KW-1185">Reference proteome</keyword>
<dbReference type="AlphaFoldDB" id="A0A7W6A223"/>
<feature type="domain" description="ATPase AAA-type core" evidence="1">
    <location>
        <begin position="23"/>
        <end position="381"/>
    </location>
</feature>
<reference evidence="2 3" key="1">
    <citation type="submission" date="2020-08" db="EMBL/GenBank/DDBJ databases">
        <title>Genomic Encyclopedia of Type Strains, Phase IV (KMG-IV): sequencing the most valuable type-strain genomes for metagenomic binning, comparative biology and taxonomic classification.</title>
        <authorList>
            <person name="Goeker M."/>
        </authorList>
    </citation>
    <scope>NUCLEOTIDE SEQUENCE [LARGE SCALE GENOMIC DNA]</scope>
    <source>
        <strain evidence="2 3">DSM 14552</strain>
    </source>
</reference>
<evidence type="ECO:0000313" key="3">
    <source>
        <dbReference type="Proteomes" id="UP000562395"/>
    </source>
</evidence>
<protein>
    <submittedName>
        <fullName evidence="2">Putative ATPase</fullName>
    </submittedName>
</protein>
<evidence type="ECO:0000313" key="2">
    <source>
        <dbReference type="EMBL" id="MBB3861825.1"/>
    </source>
</evidence>
<organism evidence="2 3">
    <name type="scientific">Novosphingobium hassiacum</name>
    <dbReference type="NCBI Taxonomy" id="173676"/>
    <lineage>
        <taxon>Bacteria</taxon>
        <taxon>Pseudomonadati</taxon>
        <taxon>Pseudomonadota</taxon>
        <taxon>Alphaproteobacteria</taxon>
        <taxon>Sphingomonadales</taxon>
        <taxon>Sphingomonadaceae</taxon>
        <taxon>Novosphingobium</taxon>
    </lineage>
</organism>
<proteinExistence type="predicted"/>
<comment type="caution">
    <text evidence="2">The sequence shown here is derived from an EMBL/GenBank/DDBJ whole genome shotgun (WGS) entry which is preliminary data.</text>
</comment>
<dbReference type="Pfam" id="PF13304">
    <property type="entry name" value="AAA_21"/>
    <property type="match status" value="1"/>
</dbReference>
<dbReference type="Proteomes" id="UP000562395">
    <property type="component" value="Unassembled WGS sequence"/>
</dbReference>
<dbReference type="RefSeq" id="WP_183614332.1">
    <property type="nucleotide sequence ID" value="NZ_JACICY010000008.1"/>
</dbReference>
<evidence type="ECO:0000259" key="1">
    <source>
        <dbReference type="Pfam" id="PF13304"/>
    </source>
</evidence>
<accession>A0A7W6A223</accession>
<dbReference type="Gene3D" id="3.40.50.300">
    <property type="entry name" value="P-loop containing nucleotide triphosphate hydrolases"/>
    <property type="match status" value="2"/>
</dbReference>
<dbReference type="EMBL" id="JACICY010000008">
    <property type="protein sequence ID" value="MBB3861825.1"/>
    <property type="molecule type" value="Genomic_DNA"/>
</dbReference>